<keyword evidence="4 7" id="KW-0560">Oxidoreductase</keyword>
<dbReference type="GO" id="GO:0004316">
    <property type="term" value="F:3-oxoacyl-[acyl-carrier-protein] reductase (NADPH) activity"/>
    <property type="evidence" value="ECO:0007669"/>
    <property type="project" value="UniProtKB-EC"/>
</dbReference>
<dbReference type="PROSITE" id="PS00061">
    <property type="entry name" value="ADH_SHORT"/>
    <property type="match status" value="1"/>
</dbReference>
<dbReference type="KEGG" id="cpre:Csp1_00380"/>
<dbReference type="RefSeq" id="WP_174217083.1">
    <property type="nucleotide sequence ID" value="NZ_CP024988.1"/>
</dbReference>
<dbReference type="GO" id="GO:0032787">
    <property type="term" value="P:monocarboxylic acid metabolic process"/>
    <property type="evidence" value="ECO:0007669"/>
    <property type="project" value="UniProtKB-ARBA"/>
</dbReference>
<accession>A0A2Z3YM26</accession>
<dbReference type="InterPro" id="IPR050259">
    <property type="entry name" value="SDR"/>
</dbReference>
<keyword evidence="8" id="KW-1185">Reference proteome</keyword>
<dbReference type="PRINTS" id="PR00081">
    <property type="entry name" value="GDHRDH"/>
</dbReference>
<dbReference type="InterPro" id="IPR020904">
    <property type="entry name" value="Sc_DH/Rdtase_CS"/>
</dbReference>
<organism evidence="7 8">
    <name type="scientific">Corynebacterium provencense</name>
    <dbReference type="NCBI Taxonomy" id="1737425"/>
    <lineage>
        <taxon>Bacteria</taxon>
        <taxon>Bacillati</taxon>
        <taxon>Actinomycetota</taxon>
        <taxon>Actinomycetes</taxon>
        <taxon>Mycobacteriales</taxon>
        <taxon>Corynebacteriaceae</taxon>
        <taxon>Corynebacterium</taxon>
    </lineage>
</organism>
<dbReference type="SUPFAM" id="SSF51735">
    <property type="entry name" value="NAD(P)-binding Rossmann-fold domains"/>
    <property type="match status" value="1"/>
</dbReference>
<dbReference type="EMBL" id="CP024988">
    <property type="protein sequence ID" value="AWT24876.1"/>
    <property type="molecule type" value="Genomic_DNA"/>
</dbReference>
<evidence type="ECO:0000256" key="1">
    <source>
        <dbReference type="ARBA" id="ARBA00004191"/>
    </source>
</evidence>
<dbReference type="FunFam" id="3.40.50.720:FF:000084">
    <property type="entry name" value="Short-chain dehydrogenase reductase"/>
    <property type="match status" value="1"/>
</dbReference>
<dbReference type="Proteomes" id="UP000247696">
    <property type="component" value="Chromosome"/>
</dbReference>
<evidence type="ECO:0000256" key="5">
    <source>
        <dbReference type="ARBA" id="ARBA00040781"/>
    </source>
</evidence>
<dbReference type="Pfam" id="PF13561">
    <property type="entry name" value="adh_short_C2"/>
    <property type="match status" value="1"/>
</dbReference>
<name>A0A2Z3YM26_9CORY</name>
<dbReference type="Gene3D" id="3.40.50.720">
    <property type="entry name" value="NAD(P)-binding Rossmann-like Domain"/>
    <property type="match status" value="1"/>
</dbReference>
<evidence type="ECO:0000256" key="3">
    <source>
        <dbReference type="ARBA" id="ARBA00022512"/>
    </source>
</evidence>
<comment type="similarity">
    <text evidence="2">Belongs to the short-chain dehydrogenases/reductases (SDR) family.</text>
</comment>
<evidence type="ECO:0000256" key="2">
    <source>
        <dbReference type="ARBA" id="ARBA00006484"/>
    </source>
</evidence>
<dbReference type="CDD" id="cd05233">
    <property type="entry name" value="SDR_c"/>
    <property type="match status" value="1"/>
</dbReference>
<gene>
    <name evidence="7" type="primary">fabG_2</name>
    <name evidence="7" type="ORF">Csp1_00380</name>
</gene>
<comment type="subcellular location">
    <subcellularLocation>
        <location evidence="1">Secreted</location>
        <location evidence="1">Cell wall</location>
    </subcellularLocation>
</comment>
<dbReference type="PANTHER" id="PTHR42879:SF2">
    <property type="entry name" value="3-OXOACYL-[ACYL-CARRIER-PROTEIN] REDUCTASE FABG"/>
    <property type="match status" value="1"/>
</dbReference>
<reference evidence="8" key="1">
    <citation type="submission" date="2017-11" db="EMBL/GenBank/DDBJ databases">
        <title>Otitis media/interna in a cat caused by the recently described species Corynebacterium provencense.</title>
        <authorList>
            <person name="Kittl S."/>
            <person name="Brodard I."/>
            <person name="Rychener L."/>
            <person name="Jores J."/>
            <person name="Roosje P."/>
            <person name="Gobeli Brawand S."/>
        </authorList>
    </citation>
    <scope>NUCLEOTIDE SEQUENCE [LARGE SCALE GENOMIC DNA]</scope>
    <source>
        <strain evidence="8">17KM38</strain>
    </source>
</reference>
<dbReference type="InterPro" id="IPR036291">
    <property type="entry name" value="NAD(P)-bd_dom_sf"/>
</dbReference>
<evidence type="ECO:0000256" key="4">
    <source>
        <dbReference type="ARBA" id="ARBA00023002"/>
    </source>
</evidence>
<dbReference type="STRING" id="1737425.GCA_900049755_01821"/>
<protein>
    <recommendedName>
        <fullName evidence="5">3-oxoacyl-[acyl-carrier-protein] reductase MabA</fullName>
    </recommendedName>
</protein>
<sequence>MTETSDELDKENSVSVFEDLQGRSVLVVGGASGIGRAVAAAFAELGSTVTVADIDVAGLDRSRNELVGTVHTVRLDVRDEESVKDAVDAAADNGGGILDIAVNSQGILTQSPFPEMSLDMWRETIDIDLTGVFLLMREESRLMRQRGAGRIINVASQLAVKGGVEVAHYAAAKAGVVALTKSAALELAGDGILANCVAPGPVVTPLTDAMTEEWKSAKEGELPLGRFGVPGEIAPSVLLLASSPSGDLYTGQTLHPNSGDVMV</sequence>
<evidence type="ECO:0000313" key="8">
    <source>
        <dbReference type="Proteomes" id="UP000247696"/>
    </source>
</evidence>
<comment type="catalytic activity">
    <reaction evidence="6">
        <text>a (3R)-hydroxyacyl-[ACP] + NADP(+) = a 3-oxoacyl-[ACP] + NADPH + H(+)</text>
        <dbReference type="Rhea" id="RHEA:17397"/>
        <dbReference type="Rhea" id="RHEA-COMP:9916"/>
        <dbReference type="Rhea" id="RHEA-COMP:9945"/>
        <dbReference type="ChEBI" id="CHEBI:15378"/>
        <dbReference type="ChEBI" id="CHEBI:57783"/>
        <dbReference type="ChEBI" id="CHEBI:58349"/>
        <dbReference type="ChEBI" id="CHEBI:78776"/>
        <dbReference type="ChEBI" id="CHEBI:78827"/>
        <dbReference type="EC" id="1.1.1.100"/>
    </reaction>
    <physiologicalReaction direction="right-to-left" evidence="6">
        <dbReference type="Rhea" id="RHEA:17399"/>
    </physiologicalReaction>
</comment>
<keyword evidence="3" id="KW-0134">Cell wall</keyword>
<dbReference type="PRINTS" id="PR00080">
    <property type="entry name" value="SDRFAMILY"/>
</dbReference>
<dbReference type="PANTHER" id="PTHR42879">
    <property type="entry name" value="3-OXOACYL-(ACYL-CARRIER-PROTEIN) REDUCTASE"/>
    <property type="match status" value="1"/>
</dbReference>
<proteinExistence type="inferred from homology"/>
<keyword evidence="3" id="KW-0964">Secreted</keyword>
<evidence type="ECO:0000256" key="6">
    <source>
        <dbReference type="ARBA" id="ARBA00047400"/>
    </source>
</evidence>
<dbReference type="InterPro" id="IPR002347">
    <property type="entry name" value="SDR_fam"/>
</dbReference>
<dbReference type="AlphaFoldDB" id="A0A2Z3YM26"/>
<evidence type="ECO:0000313" key="7">
    <source>
        <dbReference type="EMBL" id="AWT24876.1"/>
    </source>
</evidence>